<keyword evidence="1" id="KW-0472">Membrane</keyword>
<reference evidence="2 3" key="1">
    <citation type="submission" date="2020-08" db="EMBL/GenBank/DDBJ databases">
        <title>Sequencing the genomes of 1000 actinobacteria strains.</title>
        <authorList>
            <person name="Klenk H.-P."/>
        </authorList>
    </citation>
    <scope>NUCLEOTIDE SEQUENCE [LARGE SCALE GENOMIC DNA]</scope>
    <source>
        <strain evidence="2 3">DSM 43150</strain>
    </source>
</reference>
<feature type="transmembrane region" description="Helical" evidence="1">
    <location>
        <begin position="93"/>
        <end position="113"/>
    </location>
</feature>
<accession>A0A7W7MIK7</accession>
<dbReference type="GO" id="GO:0006508">
    <property type="term" value="P:proteolysis"/>
    <property type="evidence" value="ECO:0007669"/>
    <property type="project" value="UniProtKB-KW"/>
</dbReference>
<dbReference type="EMBL" id="JACHNC010000001">
    <property type="protein sequence ID" value="MBB4751533.1"/>
    <property type="molecule type" value="Genomic_DNA"/>
</dbReference>
<sequence>MKPQFRRPPSDYAIALALSLSDSLGQITATRAVGDYYGYPEWVASSLTIAVMAGWIVLAGGCLLAGVLRLAPSIALALMSGLMVGVLKGSTWASVVQVAGITVAFVPLGVTFLRGAGRPSRHAVMRTAPLILLFVAGSIILGQLG</sequence>
<evidence type="ECO:0000313" key="3">
    <source>
        <dbReference type="Proteomes" id="UP000590511"/>
    </source>
</evidence>
<evidence type="ECO:0000313" key="2">
    <source>
        <dbReference type="EMBL" id="MBB4751533.1"/>
    </source>
</evidence>
<keyword evidence="1" id="KW-1133">Transmembrane helix</keyword>
<evidence type="ECO:0000256" key="1">
    <source>
        <dbReference type="SAM" id="Phobius"/>
    </source>
</evidence>
<keyword evidence="2" id="KW-0378">Hydrolase</keyword>
<keyword evidence="2" id="KW-0645">Protease</keyword>
<name>A0A7W7MIK7_9ACTN</name>
<dbReference type="RefSeq" id="WP_188123555.1">
    <property type="nucleotide sequence ID" value="NZ_JACHNC010000001.1"/>
</dbReference>
<proteinExistence type="predicted"/>
<dbReference type="AlphaFoldDB" id="A0A7W7MIK7"/>
<feature type="transmembrane region" description="Helical" evidence="1">
    <location>
        <begin position="42"/>
        <end position="63"/>
    </location>
</feature>
<dbReference type="Proteomes" id="UP000590511">
    <property type="component" value="Unassembled WGS sequence"/>
</dbReference>
<gene>
    <name evidence="2" type="ORF">BJ964_005694</name>
</gene>
<feature type="transmembrane region" description="Helical" evidence="1">
    <location>
        <begin position="125"/>
        <end position="144"/>
    </location>
</feature>
<organism evidence="2 3">
    <name type="scientific">Actinoplanes lobatus</name>
    <dbReference type="NCBI Taxonomy" id="113568"/>
    <lineage>
        <taxon>Bacteria</taxon>
        <taxon>Bacillati</taxon>
        <taxon>Actinomycetota</taxon>
        <taxon>Actinomycetes</taxon>
        <taxon>Micromonosporales</taxon>
        <taxon>Micromonosporaceae</taxon>
        <taxon>Actinoplanes</taxon>
    </lineage>
</organism>
<protein>
    <submittedName>
        <fullName evidence="2">Membrane protein implicated in regulation of membrane protease activity</fullName>
    </submittedName>
</protein>
<comment type="caution">
    <text evidence="2">The sequence shown here is derived from an EMBL/GenBank/DDBJ whole genome shotgun (WGS) entry which is preliminary data.</text>
</comment>
<dbReference type="GO" id="GO:0008233">
    <property type="term" value="F:peptidase activity"/>
    <property type="evidence" value="ECO:0007669"/>
    <property type="project" value="UniProtKB-KW"/>
</dbReference>
<keyword evidence="1" id="KW-0812">Transmembrane</keyword>